<evidence type="ECO:0000256" key="1">
    <source>
        <dbReference type="ARBA" id="ARBA00022432"/>
    </source>
</evidence>
<comment type="caution">
    <text evidence="5">The sequence shown here is derived from an EMBL/GenBank/DDBJ whole genome shotgun (WGS) entry which is preliminary data.</text>
</comment>
<dbReference type="EMBL" id="JACIEN010000001">
    <property type="protein sequence ID" value="MBB4015196.1"/>
    <property type="molecule type" value="Genomic_DNA"/>
</dbReference>
<keyword evidence="6" id="KW-1185">Reference proteome</keyword>
<dbReference type="PROSITE" id="PS00174">
    <property type="entry name" value="P_GLUCOSE_ISOMERASE_2"/>
    <property type="match status" value="1"/>
</dbReference>
<name>A0A840BWN0_9HYPH</name>
<dbReference type="GO" id="GO:0097367">
    <property type="term" value="F:carbohydrate derivative binding"/>
    <property type="evidence" value="ECO:0007669"/>
    <property type="project" value="InterPro"/>
</dbReference>
<dbReference type="UniPathway" id="UPA00109">
    <property type="reaction ID" value="UER00181"/>
</dbReference>
<dbReference type="InterPro" id="IPR046348">
    <property type="entry name" value="SIS_dom_sf"/>
</dbReference>
<dbReference type="GO" id="GO:0005829">
    <property type="term" value="C:cytosol"/>
    <property type="evidence" value="ECO:0007669"/>
    <property type="project" value="TreeGrafter"/>
</dbReference>
<comment type="similarity">
    <text evidence="4">Belongs to the GPI family.</text>
</comment>
<dbReference type="SUPFAM" id="SSF53697">
    <property type="entry name" value="SIS domain"/>
    <property type="match status" value="1"/>
</dbReference>
<dbReference type="GO" id="GO:0048029">
    <property type="term" value="F:monosaccharide binding"/>
    <property type="evidence" value="ECO:0007669"/>
    <property type="project" value="TreeGrafter"/>
</dbReference>
<dbReference type="PANTHER" id="PTHR11469:SF1">
    <property type="entry name" value="GLUCOSE-6-PHOSPHATE ISOMERASE"/>
    <property type="match status" value="1"/>
</dbReference>
<dbReference type="GO" id="GO:0006094">
    <property type="term" value="P:gluconeogenesis"/>
    <property type="evidence" value="ECO:0007669"/>
    <property type="project" value="UniProtKB-KW"/>
</dbReference>
<dbReference type="Proteomes" id="UP000577362">
    <property type="component" value="Unassembled WGS sequence"/>
</dbReference>
<evidence type="ECO:0000256" key="3">
    <source>
        <dbReference type="ARBA" id="ARBA00023235"/>
    </source>
</evidence>
<dbReference type="PRINTS" id="PR00662">
    <property type="entry name" value="G6PISOMERASE"/>
</dbReference>
<dbReference type="GO" id="GO:0004347">
    <property type="term" value="F:glucose-6-phosphate isomerase activity"/>
    <property type="evidence" value="ECO:0007669"/>
    <property type="project" value="UniProtKB-EC"/>
</dbReference>
<accession>A0A840BWN0</accession>
<organism evidence="5 6">
    <name type="scientific">Chelatococcus caeni</name>
    <dbReference type="NCBI Taxonomy" id="1348468"/>
    <lineage>
        <taxon>Bacteria</taxon>
        <taxon>Pseudomonadati</taxon>
        <taxon>Pseudomonadota</taxon>
        <taxon>Alphaproteobacteria</taxon>
        <taxon>Hyphomicrobiales</taxon>
        <taxon>Chelatococcaceae</taxon>
        <taxon>Chelatococcus</taxon>
    </lineage>
</organism>
<dbReference type="GO" id="GO:0006096">
    <property type="term" value="P:glycolytic process"/>
    <property type="evidence" value="ECO:0007669"/>
    <property type="project" value="UniProtKB-UniPathway"/>
</dbReference>
<dbReference type="InterPro" id="IPR001672">
    <property type="entry name" value="G6P_Isomerase"/>
</dbReference>
<evidence type="ECO:0000256" key="2">
    <source>
        <dbReference type="ARBA" id="ARBA00023152"/>
    </source>
</evidence>
<keyword evidence="1 4" id="KW-0312">Gluconeogenesis</keyword>
<dbReference type="PROSITE" id="PS51463">
    <property type="entry name" value="P_GLUCOSE_ISOMERASE_3"/>
    <property type="match status" value="1"/>
</dbReference>
<protein>
    <recommendedName>
        <fullName evidence="4">Glucose-6-phosphate isomerase</fullName>
        <ecNumber evidence="4">5.3.1.9</ecNumber>
    </recommendedName>
</protein>
<evidence type="ECO:0000313" key="5">
    <source>
        <dbReference type="EMBL" id="MBB4015196.1"/>
    </source>
</evidence>
<dbReference type="InterPro" id="IPR018189">
    <property type="entry name" value="Phosphoglucose_isomerase_CS"/>
</dbReference>
<sequence length="441" mass="45562">MTFTQSIDLARAATVGGNGLPDTAIDAALAAVETAAGRLASEHRAGTLPLLSVPGETGDIAAIRAAGARLADGASDVVILGTGGSSLGGQTLAQLADYAVPGLGRFADKPRIHFLDNLDPLTFGSLVERLPLATTRFAAVSKSGGTGETLLQTMAVLSALDRAGLRSRAGSLFVGLSEPQVDGGKRNALRALLEPEGAPFLDHHTGVGGRYSVLTNVGLLPAAALGLDIAAIRAGAAEVVAPFISGGDVREAPSAIGAALNVAATLEGKAISVFMGYADRLERFARWWVQLWAESLGKDGKGTQPVAALGPVDQHSQQQLYLAGPKDKLFTVVTTAARGRGPAIDAGLAERAGQADFAGKTIGDLVAAQGIAMIDTFVRNGCPVRHIHVDRIDERTMGALLMHFMLETILTGFALGIDPFDQPAVEEAKLLAKRYLAEGRG</sequence>
<dbReference type="PANTHER" id="PTHR11469">
    <property type="entry name" value="GLUCOSE-6-PHOSPHATE ISOMERASE"/>
    <property type="match status" value="1"/>
</dbReference>
<dbReference type="AlphaFoldDB" id="A0A840BWN0"/>
<keyword evidence="3 4" id="KW-0413">Isomerase</keyword>
<dbReference type="GO" id="GO:0051156">
    <property type="term" value="P:glucose 6-phosphate metabolic process"/>
    <property type="evidence" value="ECO:0007669"/>
    <property type="project" value="TreeGrafter"/>
</dbReference>
<gene>
    <name evidence="5" type="ORF">GGR16_000202</name>
</gene>
<dbReference type="EC" id="5.3.1.9" evidence="4"/>
<evidence type="ECO:0000313" key="6">
    <source>
        <dbReference type="Proteomes" id="UP000577362"/>
    </source>
</evidence>
<dbReference type="RefSeq" id="WP_183315463.1">
    <property type="nucleotide sequence ID" value="NZ_JACIEN010000001.1"/>
</dbReference>
<reference evidence="5 6" key="1">
    <citation type="submission" date="2020-08" db="EMBL/GenBank/DDBJ databases">
        <title>Genomic Encyclopedia of Type Strains, Phase IV (KMG-IV): sequencing the most valuable type-strain genomes for metagenomic binning, comparative biology and taxonomic classification.</title>
        <authorList>
            <person name="Goeker M."/>
        </authorList>
    </citation>
    <scope>NUCLEOTIDE SEQUENCE [LARGE SCALE GENOMIC DNA]</scope>
    <source>
        <strain evidence="5 6">DSM 103737</strain>
    </source>
</reference>
<dbReference type="Pfam" id="PF00342">
    <property type="entry name" value="PGI"/>
    <property type="match status" value="1"/>
</dbReference>
<comment type="catalytic activity">
    <reaction evidence="4">
        <text>alpha-D-glucose 6-phosphate = beta-D-fructose 6-phosphate</text>
        <dbReference type="Rhea" id="RHEA:11816"/>
        <dbReference type="ChEBI" id="CHEBI:57634"/>
        <dbReference type="ChEBI" id="CHEBI:58225"/>
        <dbReference type="EC" id="5.3.1.9"/>
    </reaction>
</comment>
<dbReference type="Gene3D" id="3.40.50.10490">
    <property type="entry name" value="Glucose-6-phosphate isomerase like protein, domain 1"/>
    <property type="match status" value="2"/>
</dbReference>
<comment type="pathway">
    <text evidence="4">Carbohydrate degradation; glycolysis; D-glyceraldehyde 3-phosphate and glycerone phosphate from D-glucose: step 2/4.</text>
</comment>
<evidence type="ECO:0000256" key="4">
    <source>
        <dbReference type="RuleBase" id="RU000612"/>
    </source>
</evidence>
<proteinExistence type="inferred from homology"/>
<keyword evidence="2 4" id="KW-0324">Glycolysis</keyword>